<dbReference type="Proteomes" id="UP000663881">
    <property type="component" value="Unassembled WGS sequence"/>
</dbReference>
<accession>A0A820JQS9</accession>
<sequence>MLLTRAVRPDRLIIAAKSFVESVFGSEFVQKADALLNLEQIINEE</sequence>
<dbReference type="EMBL" id="CAJOAY010019545">
    <property type="protein sequence ID" value="CAF4331397.1"/>
    <property type="molecule type" value="Genomic_DNA"/>
</dbReference>
<name>A0A820JQS9_9BILA</name>
<organism evidence="1 2">
    <name type="scientific">Adineta steineri</name>
    <dbReference type="NCBI Taxonomy" id="433720"/>
    <lineage>
        <taxon>Eukaryota</taxon>
        <taxon>Metazoa</taxon>
        <taxon>Spiralia</taxon>
        <taxon>Gnathifera</taxon>
        <taxon>Rotifera</taxon>
        <taxon>Eurotatoria</taxon>
        <taxon>Bdelloidea</taxon>
        <taxon>Adinetida</taxon>
        <taxon>Adinetidae</taxon>
        <taxon>Adineta</taxon>
    </lineage>
</organism>
<reference evidence="1" key="1">
    <citation type="submission" date="2021-02" db="EMBL/GenBank/DDBJ databases">
        <authorList>
            <person name="Nowell W R."/>
        </authorList>
    </citation>
    <scope>NUCLEOTIDE SEQUENCE</scope>
</reference>
<proteinExistence type="predicted"/>
<comment type="caution">
    <text evidence="1">The sequence shown here is derived from an EMBL/GenBank/DDBJ whole genome shotgun (WGS) entry which is preliminary data.</text>
</comment>
<feature type="non-terminal residue" evidence="1">
    <location>
        <position position="1"/>
    </location>
</feature>
<gene>
    <name evidence="1" type="ORF">OKA104_LOCUS47790</name>
</gene>
<dbReference type="AlphaFoldDB" id="A0A820JQS9"/>
<feature type="non-terminal residue" evidence="1">
    <location>
        <position position="45"/>
    </location>
</feature>
<evidence type="ECO:0000313" key="2">
    <source>
        <dbReference type="Proteomes" id="UP000663881"/>
    </source>
</evidence>
<protein>
    <submittedName>
        <fullName evidence="1">Uncharacterized protein</fullName>
    </submittedName>
</protein>
<evidence type="ECO:0000313" key="1">
    <source>
        <dbReference type="EMBL" id="CAF4331397.1"/>
    </source>
</evidence>